<dbReference type="InterPro" id="IPR013284">
    <property type="entry name" value="Beta-catenin"/>
</dbReference>
<feature type="repeat" description="ARM" evidence="1">
    <location>
        <begin position="304"/>
        <end position="347"/>
    </location>
</feature>
<dbReference type="Pfam" id="PF00514">
    <property type="entry name" value="Arm"/>
    <property type="match status" value="1"/>
</dbReference>
<dbReference type="AlphaFoldDB" id="A0AA51NHL5"/>
<reference evidence="3" key="1">
    <citation type="submission" date="2023-08" db="EMBL/GenBank/DDBJ databases">
        <title>Evolutionary dynamics of whole-body regeneration across planarian flatworms.</title>
        <authorList>
            <person name="Vila-Farre M."/>
            <person name="Rink J.C."/>
        </authorList>
    </citation>
    <scope>NUCLEOTIDE SEQUENCE</scope>
    <source>
        <strain evidence="3">14</strain>
    </source>
</reference>
<dbReference type="EMBL" id="OR504523">
    <property type="protein sequence ID" value="WMQ53816.1"/>
    <property type="molecule type" value="mRNA"/>
</dbReference>
<feature type="compositionally biased region" description="Low complexity" evidence="2">
    <location>
        <begin position="932"/>
        <end position="942"/>
    </location>
</feature>
<dbReference type="Gene3D" id="1.25.10.10">
    <property type="entry name" value="Leucine-rich Repeat Variant"/>
    <property type="match status" value="1"/>
</dbReference>
<evidence type="ECO:0000256" key="1">
    <source>
        <dbReference type="PROSITE-ProRule" id="PRU00259"/>
    </source>
</evidence>
<dbReference type="PROSITE" id="PS50176">
    <property type="entry name" value="ARM_REPEAT"/>
    <property type="match status" value="1"/>
</dbReference>
<dbReference type="GO" id="GO:0007155">
    <property type="term" value="P:cell adhesion"/>
    <property type="evidence" value="ECO:0007669"/>
    <property type="project" value="InterPro"/>
</dbReference>
<accession>A0AA51NHL5</accession>
<dbReference type="InterPro" id="IPR011989">
    <property type="entry name" value="ARM-like"/>
</dbReference>
<dbReference type="GO" id="GO:0045296">
    <property type="term" value="F:cadherin binding"/>
    <property type="evidence" value="ECO:0007669"/>
    <property type="project" value="InterPro"/>
</dbReference>
<dbReference type="PANTHER" id="PTHR45976">
    <property type="entry name" value="ARMADILLO SEGMENT POLARITY PROTEIN"/>
    <property type="match status" value="1"/>
</dbReference>
<dbReference type="SUPFAM" id="SSF48371">
    <property type="entry name" value="ARM repeat"/>
    <property type="match status" value="1"/>
</dbReference>
<dbReference type="InterPro" id="IPR000225">
    <property type="entry name" value="Armadillo"/>
</dbReference>
<evidence type="ECO:0000256" key="2">
    <source>
        <dbReference type="SAM" id="MobiDB-lite"/>
    </source>
</evidence>
<organism evidence="3">
    <name type="scientific">Phagocata pyrenaica</name>
    <dbReference type="NCBI Taxonomy" id="3073260"/>
    <lineage>
        <taxon>Eukaryota</taxon>
        <taxon>Metazoa</taxon>
        <taxon>Spiralia</taxon>
        <taxon>Lophotrochozoa</taxon>
        <taxon>Platyhelminthes</taxon>
        <taxon>Rhabditophora</taxon>
        <taxon>Seriata</taxon>
        <taxon>Tricladida</taxon>
        <taxon>Continenticola</taxon>
        <taxon>Planarioidea</taxon>
        <taxon>Planariidae</taxon>
        <taxon>Phagocata</taxon>
    </lineage>
</organism>
<dbReference type="PRINTS" id="PR01869">
    <property type="entry name" value="BCATNINFAMLY"/>
</dbReference>
<proteinExistence type="evidence at transcript level"/>
<sequence length="981" mass="108890">MNEHMNVVNSPQSDDLINDKASFTRLWQQNQYLVDSGINSALETHTHSVSSRHGYDEMDSEDQNKKEWKCLSNISINDNFPNDICMLTPDSPGSNICGRQGGEAMADVNLSTGYEGGKSDCEKEYGLDIDKLEAESAIPDLVKLIKDEDDAVVINEATMMVFQLSKSDAIDAIINSKEMISCIIEAMNKAEHADAVRCLSGAIYNMSQKKYGLKVIFEANVIPCLVKLLGFTMESVLFYAITTLHNLLLYQEGGKEAVRLSSCIPKLVTLLQKNNIKFLTICTDCLQILAFNHQPSKIEILKNGGPLHLIHIIKSYDYEKLLWTATRVLKVLSVCSANKPVIIREGGIEALTNILYHTIQSNSTVSSYQEEPPNENNEPHPQFSQRLLHNCLWTLRNLSDAATRINFDHLLKVLVQILMSSYNSFQRQNIHIDTNAVTCASGILSNLTCNNQYNKIALFKLGGVEALIRVIEWNFSSLNNQSPPNKINQNNTFSEEILEPCICALRHLTSRHEEAEAVQASLVQFQGLSLLIRLLEMQLGQDLFYMQNQQPAMSNLFASYKINWSLIKAIIGLIRNMAMSPSNFGSIRERGFVWPMIVLINRAQIDSTNKNPGTTPISSKDKLLDEIIEVTCGALHMLAKEPGIRAQIISIKLWQRLIYCPQQIGMQSAIYVITSLLFNHLESIQRVAVGLLVELSAERMALEMLMAHMVIANKLNEMVHSKSEAVSTYASAILIRATEEKNKRFVPCHNNYNVALPNPVCSRPNMSISLSNNQPHNSPGFLNSILNSPVMHNQPPVISHRHIPSLCGEQNYINNELLGQIGDIEVSDMQMNYGPPMAATQNRYPYNPAYGDNSNCNLIIGSNQTTMLSNQSDLRYFKQPSCMVAPLMNDSGGMGGIGGPGGGGCHVPEVHKSSSGGSSSSAQSFINKHRSSNSGNSCHSSSLNDHNIAKIKESMDICMQDGTADWPDSCADYTQSHTHKS</sequence>
<evidence type="ECO:0000313" key="3">
    <source>
        <dbReference type="EMBL" id="WMQ53816.1"/>
    </source>
</evidence>
<protein>
    <submittedName>
        <fullName evidence="3">BCatenin1</fullName>
    </submittedName>
</protein>
<name>A0AA51NHL5_9PLAT</name>
<dbReference type="SMART" id="SM00185">
    <property type="entry name" value="ARM"/>
    <property type="match status" value="7"/>
</dbReference>
<feature type="region of interest" description="Disordered" evidence="2">
    <location>
        <begin position="909"/>
        <end position="942"/>
    </location>
</feature>
<dbReference type="InterPro" id="IPR016024">
    <property type="entry name" value="ARM-type_fold"/>
</dbReference>